<dbReference type="Gene3D" id="3.40.50.10170">
    <property type="match status" value="1"/>
</dbReference>
<proteinExistence type="predicted"/>
<dbReference type="NCBIfam" id="TIGR00762">
    <property type="entry name" value="DegV"/>
    <property type="match status" value="1"/>
</dbReference>
<evidence type="ECO:0000313" key="3">
    <source>
        <dbReference type="Proteomes" id="UP001477443"/>
    </source>
</evidence>
<dbReference type="RefSeq" id="WP_338822924.1">
    <property type="nucleotide sequence ID" value="NZ_CP148067.1"/>
</dbReference>
<dbReference type="PROSITE" id="PS51482">
    <property type="entry name" value="DEGV"/>
    <property type="match status" value="1"/>
</dbReference>
<gene>
    <name evidence="2" type="ORF">WG617_01505</name>
</gene>
<accession>A0ABZ2RQJ3</accession>
<name>A0ABZ2RQJ3_9BACT</name>
<dbReference type="PANTHER" id="PTHR33434">
    <property type="entry name" value="DEGV DOMAIN-CONTAINING PROTEIN DR_1986-RELATED"/>
    <property type="match status" value="1"/>
</dbReference>
<organism evidence="2 3">
    <name type="scientific">Mycoplasmopsis felifaucium</name>
    <dbReference type="NCBI Taxonomy" id="35768"/>
    <lineage>
        <taxon>Bacteria</taxon>
        <taxon>Bacillati</taxon>
        <taxon>Mycoplasmatota</taxon>
        <taxon>Mycoplasmoidales</taxon>
        <taxon>Metamycoplasmataceae</taxon>
        <taxon>Mycoplasmopsis</taxon>
    </lineage>
</organism>
<dbReference type="InterPro" id="IPR043168">
    <property type="entry name" value="DegV_C"/>
</dbReference>
<dbReference type="InterPro" id="IPR050270">
    <property type="entry name" value="DegV_domain_contain"/>
</dbReference>
<sequence length="299" mass="33937">MKYAIVVDSSCGLTKLQAEKLGWFYLPLYIEIDGKSYADGIDITPETLFDKFKLTSNVKTSAFNMAEANGLFEELSKTYDKIIVYPISKHLSSSYQSLKLMEADFPKLRVIETVEVVQLIAFDCIWLDQQMKLDTSKIDEYINFIENNGFNKSITLIPKYNNYLVKGGRLHPAAAAIAKMLRIVPLIKWENGKLLKEGIGIKFEKAVSKNIINKAEDFKTSNENIIFPVLEHSGFKYEYKHKIIAEIQNTYKIAPLVCFIPPVVSIHVGPEGYALMLLDIPSELANLITQKFKEINYSA</sequence>
<keyword evidence="3" id="KW-1185">Reference proteome</keyword>
<evidence type="ECO:0000313" key="2">
    <source>
        <dbReference type="EMBL" id="WXL29309.1"/>
    </source>
</evidence>
<protein>
    <submittedName>
        <fullName evidence="2">DegV family protein</fullName>
    </submittedName>
</protein>
<dbReference type="EMBL" id="CP148067">
    <property type="protein sequence ID" value="WXL29309.1"/>
    <property type="molecule type" value="Genomic_DNA"/>
</dbReference>
<dbReference type="Gene3D" id="3.30.1180.10">
    <property type="match status" value="1"/>
</dbReference>
<dbReference type="SUPFAM" id="SSF82549">
    <property type="entry name" value="DAK1/DegV-like"/>
    <property type="match status" value="1"/>
</dbReference>
<dbReference type="InterPro" id="IPR003797">
    <property type="entry name" value="DegV"/>
</dbReference>
<keyword evidence="1" id="KW-0446">Lipid-binding</keyword>
<dbReference type="PANTHER" id="PTHR33434:SF2">
    <property type="entry name" value="FATTY ACID-BINDING PROTEIN TM_1468"/>
    <property type="match status" value="1"/>
</dbReference>
<dbReference type="Proteomes" id="UP001477443">
    <property type="component" value="Chromosome"/>
</dbReference>
<dbReference type="Pfam" id="PF02645">
    <property type="entry name" value="DegV"/>
    <property type="match status" value="1"/>
</dbReference>
<evidence type="ECO:0000256" key="1">
    <source>
        <dbReference type="ARBA" id="ARBA00023121"/>
    </source>
</evidence>
<reference evidence="2" key="1">
    <citation type="submission" date="2024-03" db="EMBL/GenBank/DDBJ databases">
        <title>Complete genome sequence of Mycoplasma felifaucium Z921 isolated from the trachea of a cheetah.</title>
        <authorList>
            <person name="Spergser J."/>
        </authorList>
    </citation>
    <scope>NUCLEOTIDE SEQUENCE [LARGE SCALE GENOMIC DNA]</scope>
    <source>
        <strain evidence="2">Z921</strain>
    </source>
</reference>